<dbReference type="PANTHER" id="PTHR35807">
    <property type="entry name" value="TRANSCRIPTIONAL REGULATOR REDD-RELATED"/>
    <property type="match status" value="1"/>
</dbReference>
<dbReference type="STRING" id="99656.SAMN05421659_1205"/>
<dbReference type="InterPro" id="IPR016032">
    <property type="entry name" value="Sig_transdc_resp-reg_C-effctor"/>
</dbReference>
<dbReference type="PROSITE" id="PS50110">
    <property type="entry name" value="RESPONSE_REGULATORY"/>
    <property type="match status" value="1"/>
</dbReference>
<evidence type="ECO:0000313" key="7">
    <source>
        <dbReference type="Proteomes" id="UP000199701"/>
    </source>
</evidence>
<dbReference type="SUPFAM" id="SSF48452">
    <property type="entry name" value="TPR-like"/>
    <property type="match status" value="1"/>
</dbReference>
<keyword evidence="4" id="KW-0597">Phosphoprotein</keyword>
<reference evidence="6 7" key="1">
    <citation type="submission" date="2016-10" db="EMBL/GenBank/DDBJ databases">
        <authorList>
            <person name="de Groot N.N."/>
        </authorList>
    </citation>
    <scope>NUCLEOTIDE SEQUENCE [LARGE SCALE GENOMIC DNA]</scope>
    <source>
        <strain evidence="6 7">DSM 9179</strain>
    </source>
</reference>
<dbReference type="Proteomes" id="UP000199701">
    <property type="component" value="Unassembled WGS sequence"/>
</dbReference>
<dbReference type="InterPro" id="IPR051677">
    <property type="entry name" value="AfsR-DnrI-RedD_regulator"/>
</dbReference>
<dbReference type="AlphaFoldDB" id="A0A1I0RNT8"/>
<dbReference type="GO" id="GO:0003677">
    <property type="term" value="F:DNA binding"/>
    <property type="evidence" value="ECO:0007669"/>
    <property type="project" value="UniProtKB-KW"/>
</dbReference>
<feature type="domain" description="Response regulatory" evidence="5">
    <location>
        <begin position="3"/>
        <end position="116"/>
    </location>
</feature>
<sequence>MIKAMIVDDEKLLAEYIGELLEAYQFEVVGLFSNPCEALQKIDLLKPDVLFLDIEMPEINGLELAERAQAEGYDGEVVFITAYNQYAIEAFTVNALDYLLKPVLEKDLERTVLRLQKRLNRTGTLTETPQAKFLNISMFGSFRACCEYEEPIHWTTSKCAELFAFLLLQKNREATKDKLMDTLFPDKDKDKADINLRSSISRLNKTLHESGVSIAVVFKGGDYQLHINEFLELRLDAFLLESLNPETDCMNDERAKEYHQILTTYQGMLFENFGGEWCEPYRVLYHLRFVSAAKRLIMYLIKRDTEYLSALELIETVTKYEPYDETVRGCAMQIHFRLTGKQGVHDYFKIYQKLLETDLGEKPGENLYKLYEQLMHNA</sequence>
<dbReference type="SUPFAM" id="SSF46894">
    <property type="entry name" value="C-terminal effector domain of the bipartite response regulators"/>
    <property type="match status" value="1"/>
</dbReference>
<evidence type="ECO:0000256" key="3">
    <source>
        <dbReference type="ARBA" id="ARBA00024867"/>
    </source>
</evidence>
<name>A0A1I0RNT8_9FIRM</name>
<dbReference type="Gene3D" id="1.10.10.10">
    <property type="entry name" value="Winged helix-like DNA-binding domain superfamily/Winged helix DNA-binding domain"/>
    <property type="match status" value="1"/>
</dbReference>
<protein>
    <recommendedName>
        <fullName evidence="1">Stage 0 sporulation protein A homolog</fullName>
    </recommendedName>
</protein>
<gene>
    <name evidence="6" type="ORF">SAMN05421659_1205</name>
</gene>
<evidence type="ECO:0000256" key="2">
    <source>
        <dbReference type="ARBA" id="ARBA00023125"/>
    </source>
</evidence>
<dbReference type="InterPro" id="IPR036388">
    <property type="entry name" value="WH-like_DNA-bd_sf"/>
</dbReference>
<evidence type="ECO:0000256" key="4">
    <source>
        <dbReference type="PROSITE-ProRule" id="PRU00169"/>
    </source>
</evidence>
<dbReference type="GO" id="GO:0000160">
    <property type="term" value="P:phosphorelay signal transduction system"/>
    <property type="evidence" value="ECO:0007669"/>
    <property type="project" value="InterPro"/>
</dbReference>
<feature type="modified residue" description="4-aspartylphosphate" evidence="4">
    <location>
        <position position="53"/>
    </location>
</feature>
<dbReference type="OrthoDB" id="3190595at2"/>
<dbReference type="InterPro" id="IPR011006">
    <property type="entry name" value="CheY-like_superfamily"/>
</dbReference>
<keyword evidence="2" id="KW-0238">DNA-binding</keyword>
<dbReference type="InterPro" id="IPR001789">
    <property type="entry name" value="Sig_transdc_resp-reg_receiver"/>
</dbReference>
<dbReference type="SMART" id="SM00448">
    <property type="entry name" value="REC"/>
    <property type="match status" value="1"/>
</dbReference>
<organism evidence="6 7">
    <name type="scientific">[Clostridium] fimetarium</name>
    <dbReference type="NCBI Taxonomy" id="99656"/>
    <lineage>
        <taxon>Bacteria</taxon>
        <taxon>Bacillati</taxon>
        <taxon>Bacillota</taxon>
        <taxon>Clostridia</taxon>
        <taxon>Lachnospirales</taxon>
        <taxon>Lachnospiraceae</taxon>
    </lineage>
</organism>
<dbReference type="RefSeq" id="WP_092457204.1">
    <property type="nucleotide sequence ID" value="NZ_FOJI01000020.1"/>
</dbReference>
<dbReference type="InterPro" id="IPR011990">
    <property type="entry name" value="TPR-like_helical_dom_sf"/>
</dbReference>
<dbReference type="EMBL" id="FOJI01000020">
    <property type="protein sequence ID" value="SEW42949.1"/>
    <property type="molecule type" value="Genomic_DNA"/>
</dbReference>
<dbReference type="Pfam" id="PF00072">
    <property type="entry name" value="Response_reg"/>
    <property type="match status" value="1"/>
</dbReference>
<dbReference type="Pfam" id="PF03704">
    <property type="entry name" value="BTAD"/>
    <property type="match status" value="1"/>
</dbReference>
<keyword evidence="7" id="KW-1185">Reference proteome</keyword>
<dbReference type="InterPro" id="IPR005158">
    <property type="entry name" value="BTAD"/>
</dbReference>
<dbReference type="SMART" id="SM01043">
    <property type="entry name" value="BTAD"/>
    <property type="match status" value="1"/>
</dbReference>
<dbReference type="GO" id="GO:0006355">
    <property type="term" value="P:regulation of DNA-templated transcription"/>
    <property type="evidence" value="ECO:0007669"/>
    <property type="project" value="InterPro"/>
</dbReference>
<dbReference type="Gene3D" id="3.40.50.2300">
    <property type="match status" value="1"/>
</dbReference>
<dbReference type="SUPFAM" id="SSF52172">
    <property type="entry name" value="CheY-like"/>
    <property type="match status" value="1"/>
</dbReference>
<evidence type="ECO:0000313" key="6">
    <source>
        <dbReference type="EMBL" id="SEW42949.1"/>
    </source>
</evidence>
<evidence type="ECO:0000256" key="1">
    <source>
        <dbReference type="ARBA" id="ARBA00018672"/>
    </source>
</evidence>
<evidence type="ECO:0000259" key="5">
    <source>
        <dbReference type="PROSITE" id="PS50110"/>
    </source>
</evidence>
<proteinExistence type="predicted"/>
<comment type="function">
    <text evidence="3">May play the central regulatory role in sporulation. It may be an element of the effector pathway responsible for the activation of sporulation genes in response to nutritional stress. Spo0A may act in concert with spo0H (a sigma factor) to control the expression of some genes that are critical to the sporulation process.</text>
</comment>
<dbReference type="Gene3D" id="1.25.40.10">
    <property type="entry name" value="Tetratricopeptide repeat domain"/>
    <property type="match status" value="1"/>
</dbReference>
<accession>A0A1I0RNT8</accession>